<feature type="compositionally biased region" description="Basic residues" evidence="1">
    <location>
        <begin position="67"/>
        <end position="89"/>
    </location>
</feature>
<evidence type="ECO:0000313" key="2">
    <source>
        <dbReference type="EMBL" id="CAA9453131.1"/>
    </source>
</evidence>
<proteinExistence type="predicted"/>
<reference evidence="2" key="1">
    <citation type="submission" date="2020-02" db="EMBL/GenBank/DDBJ databases">
        <authorList>
            <person name="Meier V. D."/>
        </authorList>
    </citation>
    <scope>NUCLEOTIDE SEQUENCE</scope>
    <source>
        <strain evidence="2">AVDCRST_MAG78</strain>
    </source>
</reference>
<dbReference type="AlphaFoldDB" id="A0A6J4QYA0"/>
<feature type="non-terminal residue" evidence="2">
    <location>
        <position position="208"/>
    </location>
</feature>
<feature type="region of interest" description="Disordered" evidence="1">
    <location>
        <begin position="1"/>
        <end position="208"/>
    </location>
</feature>
<evidence type="ECO:0000256" key="1">
    <source>
        <dbReference type="SAM" id="MobiDB-lite"/>
    </source>
</evidence>
<organism evidence="2">
    <name type="scientific">uncultured Rubrobacteraceae bacterium</name>
    <dbReference type="NCBI Taxonomy" id="349277"/>
    <lineage>
        <taxon>Bacteria</taxon>
        <taxon>Bacillati</taxon>
        <taxon>Actinomycetota</taxon>
        <taxon>Rubrobacteria</taxon>
        <taxon>Rubrobacterales</taxon>
        <taxon>Rubrobacteraceae</taxon>
        <taxon>environmental samples</taxon>
    </lineage>
</organism>
<name>A0A6J4QYA0_9ACTN</name>
<dbReference type="EMBL" id="CADCVB010000239">
    <property type="protein sequence ID" value="CAA9453131.1"/>
    <property type="molecule type" value="Genomic_DNA"/>
</dbReference>
<protein>
    <submittedName>
        <fullName evidence="2">Uncharacterized protein</fullName>
    </submittedName>
</protein>
<gene>
    <name evidence="2" type="ORF">AVDCRST_MAG78-3655</name>
</gene>
<feature type="non-terminal residue" evidence="2">
    <location>
        <position position="1"/>
    </location>
</feature>
<feature type="compositionally biased region" description="Basic residues" evidence="1">
    <location>
        <begin position="177"/>
        <end position="202"/>
    </location>
</feature>
<accession>A0A6J4QYA0</accession>
<feature type="compositionally biased region" description="Low complexity" evidence="1">
    <location>
        <begin position="43"/>
        <end position="52"/>
    </location>
</feature>
<sequence length="208" mass="24262">VNFSSRPSEASGRAEGDEDSKEDDTGSAGVDTLRRDSGVCPAGSRSGEGIRILGRRRYRRDPEARDHHLHVRQPRRRRRSIRRTLRPQKRGGGAARRLYRPEGYGLRHARARIRERRRRGRPSPRRGRRGPTGRGRPGRRQRRGRERGRRGRRSRRRIRGRRQRRRQIGVREGRPVRAPRHRWIGARATGRRPHPTGRRAPHAPRPAL</sequence>
<feature type="compositionally biased region" description="Basic residues" evidence="1">
    <location>
        <begin position="107"/>
        <end position="168"/>
    </location>
</feature>